<sequence>MAPSVQLEDAAPIEVKAADIKEMTAKILGAPESITVTKLLEETYEITPMSKTFPDDMANVVDALRESGKVWWVGGDRFRKPESAPDFIYSVPDPFQFVVSSAVDEEGEPIDVELTDEGLSTSLRKLLTHPLATDVLDEDSLPAPKTMPATLRLVLKSIHRELGTFPLCQMPTGFLGAEPKIQELIFIDTQGRELQAWANLEARLLYNLIDWWFEQPVESGAVFNITKTDRPNVFEFAWEDQADPLLFISPQRMEQLREIQSRSDGMSTKDVLIEVMAHWHKGADFLTILAEVNVIRRSTRRLVASLLSSYQCFYQRSGSPVWHYDGKKVDLGFDKTKKKFIKK</sequence>
<organism evidence="1 2">
    <name type="scientific">Candidatus Nitrosymbiomonas proteolyticus</name>
    <dbReference type="NCBI Taxonomy" id="2608984"/>
    <lineage>
        <taxon>Bacteria</taxon>
        <taxon>Bacillati</taxon>
        <taxon>Armatimonadota</taxon>
        <taxon>Armatimonadota incertae sedis</taxon>
        <taxon>Candidatus Nitrosymbiomonas</taxon>
    </lineage>
</organism>
<gene>
    <name evidence="1" type="ORF">NPRO_17430</name>
</gene>
<protein>
    <submittedName>
        <fullName evidence="1">Uncharacterized protein</fullName>
    </submittedName>
</protein>
<dbReference type="EMBL" id="AP021858">
    <property type="protein sequence ID" value="BBO24148.1"/>
    <property type="molecule type" value="Genomic_DNA"/>
</dbReference>
<name>A0A809RBY7_9BACT</name>
<proteinExistence type="predicted"/>
<accession>A0A809RBY7</accession>
<dbReference type="AlphaFoldDB" id="A0A809RBY7"/>
<evidence type="ECO:0000313" key="1">
    <source>
        <dbReference type="EMBL" id="BBO24148.1"/>
    </source>
</evidence>
<evidence type="ECO:0000313" key="2">
    <source>
        <dbReference type="Proteomes" id="UP000662873"/>
    </source>
</evidence>
<reference evidence="1" key="1">
    <citation type="journal article" name="DNA Res.">
        <title>The physiological potential of anammox bacteria as revealed by their core genome structure.</title>
        <authorList>
            <person name="Okubo T."/>
            <person name="Toyoda A."/>
            <person name="Fukuhara K."/>
            <person name="Uchiyama I."/>
            <person name="Harigaya Y."/>
            <person name="Kuroiwa M."/>
            <person name="Suzuki T."/>
            <person name="Murakami Y."/>
            <person name="Suwa Y."/>
            <person name="Takami H."/>
        </authorList>
    </citation>
    <scope>NUCLEOTIDE SEQUENCE</scope>
    <source>
        <strain evidence="1">317325-2</strain>
    </source>
</reference>
<dbReference type="Proteomes" id="UP000662873">
    <property type="component" value="Chromosome"/>
</dbReference>
<dbReference type="KEGG" id="npy:NPRO_17430"/>